<comment type="caution">
    <text evidence="2">The sequence shown here is derived from an EMBL/GenBank/DDBJ whole genome shotgun (WGS) entry which is preliminary data.</text>
</comment>
<reference evidence="2 3" key="1">
    <citation type="submission" date="2024-09" db="EMBL/GenBank/DDBJ databases">
        <authorList>
            <person name="Sun Q."/>
            <person name="Mori K."/>
        </authorList>
    </citation>
    <scope>NUCLEOTIDE SEQUENCE [LARGE SCALE GENOMIC DNA]</scope>
    <source>
        <strain evidence="2 3">JCM 3143</strain>
    </source>
</reference>
<feature type="chain" id="PRO_5045140251" description="Secreted protein" evidence="1">
    <location>
        <begin position="26"/>
        <end position="165"/>
    </location>
</feature>
<keyword evidence="1" id="KW-0732">Signal</keyword>
<evidence type="ECO:0000313" key="2">
    <source>
        <dbReference type="EMBL" id="MFB9628552.1"/>
    </source>
</evidence>
<sequence>MARTRRWATALAVLPMALIPLTAQSAAAEPIGGIPHNRYSIKVTSVHNGDVNYNKMLASCAVAVGGTCSISRSFSVQRTIQVNLGVSRDFVAGQIGFSKSTTATVTSQCNSRPFTNSRQVFRAYPIGVKKRYNIIRKTYLDGKLIKTATSSGEAFNPTGVSCTLS</sequence>
<dbReference type="Proteomes" id="UP001589532">
    <property type="component" value="Unassembled WGS sequence"/>
</dbReference>
<accession>A0ABV5SA23</accession>
<dbReference type="EMBL" id="JBHMBW010000047">
    <property type="protein sequence ID" value="MFB9628552.1"/>
    <property type="molecule type" value="Genomic_DNA"/>
</dbReference>
<protein>
    <recommendedName>
        <fullName evidence="4">Secreted protein</fullName>
    </recommendedName>
</protein>
<gene>
    <name evidence="2" type="ORF">ACFFSA_36210</name>
</gene>
<evidence type="ECO:0000256" key="1">
    <source>
        <dbReference type="SAM" id="SignalP"/>
    </source>
</evidence>
<evidence type="ECO:0000313" key="3">
    <source>
        <dbReference type="Proteomes" id="UP001589532"/>
    </source>
</evidence>
<dbReference type="RefSeq" id="WP_344988555.1">
    <property type="nucleotide sequence ID" value="NZ_BAAAXV010000002.1"/>
</dbReference>
<feature type="signal peptide" evidence="1">
    <location>
        <begin position="1"/>
        <end position="25"/>
    </location>
</feature>
<name>A0ABV5SA23_9ACTN</name>
<evidence type="ECO:0008006" key="4">
    <source>
        <dbReference type="Google" id="ProtNLM"/>
    </source>
</evidence>
<proteinExistence type="predicted"/>
<keyword evidence="3" id="KW-1185">Reference proteome</keyword>
<organism evidence="2 3">
    <name type="scientific">Nonomuraea helvata</name>
    <dbReference type="NCBI Taxonomy" id="37484"/>
    <lineage>
        <taxon>Bacteria</taxon>
        <taxon>Bacillati</taxon>
        <taxon>Actinomycetota</taxon>
        <taxon>Actinomycetes</taxon>
        <taxon>Streptosporangiales</taxon>
        <taxon>Streptosporangiaceae</taxon>
        <taxon>Nonomuraea</taxon>
    </lineage>
</organism>